<keyword evidence="3" id="KW-1185">Reference proteome</keyword>
<sequence length="192" mass="21073">MSQRHGTPRGLRGSRSAGRHAASQGTKTSPRTCHDTPLTLSFDLSSVDEYAANTYSLDSVVEIARAVYDLNTIYRDSIGSHSDVNMRMCRKLHDIACRADSLALIAGALSAAGSAYGMKLVMPVKLISSHDDESVLMQRACPKGEIIQDRYALYIEYQDGSSTLIPAVLFFAGQHRQSTIRRSHTSLQDPRI</sequence>
<accession>A0A6A5ZYJ8</accession>
<proteinExistence type="predicted"/>
<name>A0A6A5ZYJ8_9PLEO</name>
<dbReference type="AlphaFoldDB" id="A0A6A5ZYJ8"/>
<evidence type="ECO:0000256" key="1">
    <source>
        <dbReference type="SAM" id="MobiDB-lite"/>
    </source>
</evidence>
<evidence type="ECO:0000313" key="3">
    <source>
        <dbReference type="Proteomes" id="UP000799771"/>
    </source>
</evidence>
<protein>
    <submittedName>
        <fullName evidence="2">Uncharacterized protein</fullName>
    </submittedName>
</protein>
<dbReference type="RefSeq" id="XP_033518367.1">
    <property type="nucleotide sequence ID" value="XM_033666996.1"/>
</dbReference>
<evidence type="ECO:0000313" key="2">
    <source>
        <dbReference type="EMBL" id="KAF2123974.1"/>
    </source>
</evidence>
<organism evidence="2 3">
    <name type="scientific">Dothidotthia symphoricarpi CBS 119687</name>
    <dbReference type="NCBI Taxonomy" id="1392245"/>
    <lineage>
        <taxon>Eukaryota</taxon>
        <taxon>Fungi</taxon>
        <taxon>Dikarya</taxon>
        <taxon>Ascomycota</taxon>
        <taxon>Pezizomycotina</taxon>
        <taxon>Dothideomycetes</taxon>
        <taxon>Pleosporomycetidae</taxon>
        <taxon>Pleosporales</taxon>
        <taxon>Dothidotthiaceae</taxon>
        <taxon>Dothidotthia</taxon>
    </lineage>
</organism>
<dbReference type="GeneID" id="54407428"/>
<feature type="region of interest" description="Disordered" evidence="1">
    <location>
        <begin position="1"/>
        <end position="34"/>
    </location>
</feature>
<dbReference type="Proteomes" id="UP000799771">
    <property type="component" value="Unassembled WGS sequence"/>
</dbReference>
<reference evidence="2" key="1">
    <citation type="journal article" date="2020" name="Stud. Mycol.">
        <title>101 Dothideomycetes genomes: a test case for predicting lifestyles and emergence of pathogens.</title>
        <authorList>
            <person name="Haridas S."/>
            <person name="Albert R."/>
            <person name="Binder M."/>
            <person name="Bloem J."/>
            <person name="Labutti K."/>
            <person name="Salamov A."/>
            <person name="Andreopoulos B."/>
            <person name="Baker S."/>
            <person name="Barry K."/>
            <person name="Bills G."/>
            <person name="Bluhm B."/>
            <person name="Cannon C."/>
            <person name="Castanera R."/>
            <person name="Culley D."/>
            <person name="Daum C."/>
            <person name="Ezra D."/>
            <person name="Gonzalez J."/>
            <person name="Henrissat B."/>
            <person name="Kuo A."/>
            <person name="Liang C."/>
            <person name="Lipzen A."/>
            <person name="Lutzoni F."/>
            <person name="Magnuson J."/>
            <person name="Mondo S."/>
            <person name="Nolan M."/>
            <person name="Ohm R."/>
            <person name="Pangilinan J."/>
            <person name="Park H.-J."/>
            <person name="Ramirez L."/>
            <person name="Alfaro M."/>
            <person name="Sun H."/>
            <person name="Tritt A."/>
            <person name="Yoshinaga Y."/>
            <person name="Zwiers L.-H."/>
            <person name="Turgeon B."/>
            <person name="Goodwin S."/>
            <person name="Spatafora J."/>
            <person name="Crous P."/>
            <person name="Grigoriev I."/>
        </authorList>
    </citation>
    <scope>NUCLEOTIDE SEQUENCE</scope>
    <source>
        <strain evidence="2">CBS 119687</strain>
    </source>
</reference>
<gene>
    <name evidence="2" type="ORF">P153DRAFT_361604</name>
</gene>
<dbReference type="EMBL" id="ML977521">
    <property type="protein sequence ID" value="KAF2123974.1"/>
    <property type="molecule type" value="Genomic_DNA"/>
</dbReference>